<accession>A0A0L9V007</accession>
<organism evidence="1 2">
    <name type="scientific">Phaseolus angularis</name>
    <name type="common">Azuki bean</name>
    <name type="synonym">Vigna angularis</name>
    <dbReference type="NCBI Taxonomy" id="3914"/>
    <lineage>
        <taxon>Eukaryota</taxon>
        <taxon>Viridiplantae</taxon>
        <taxon>Streptophyta</taxon>
        <taxon>Embryophyta</taxon>
        <taxon>Tracheophyta</taxon>
        <taxon>Spermatophyta</taxon>
        <taxon>Magnoliopsida</taxon>
        <taxon>eudicotyledons</taxon>
        <taxon>Gunneridae</taxon>
        <taxon>Pentapetalae</taxon>
        <taxon>rosids</taxon>
        <taxon>fabids</taxon>
        <taxon>Fabales</taxon>
        <taxon>Fabaceae</taxon>
        <taxon>Papilionoideae</taxon>
        <taxon>50 kb inversion clade</taxon>
        <taxon>NPAAA clade</taxon>
        <taxon>indigoferoid/millettioid clade</taxon>
        <taxon>Phaseoleae</taxon>
        <taxon>Vigna</taxon>
    </lineage>
</organism>
<dbReference type="AlphaFoldDB" id="A0A0L9V007"/>
<evidence type="ECO:0000313" key="2">
    <source>
        <dbReference type="Proteomes" id="UP000053144"/>
    </source>
</evidence>
<sequence>MGKKDNETFKEYAQRWRELVAQVEPPLFDREMVEMFVNTLQPPFYEHMVGNVSVNFADVIIIGERIEIGLKNGKIAYGPRLQTTKTPVSIRERRRKGRCMQPR</sequence>
<dbReference type="Gramene" id="KOM48109">
    <property type="protein sequence ID" value="KOM48109"/>
    <property type="gene ID" value="LR48_Vigan07g181300"/>
</dbReference>
<dbReference type="PANTHER" id="PTHR32108">
    <property type="entry name" value="DNA-DIRECTED RNA POLYMERASE SUBUNIT ALPHA"/>
    <property type="match status" value="1"/>
</dbReference>
<protein>
    <recommendedName>
        <fullName evidence="3">Retrotransposon gag domain-containing protein</fullName>
    </recommendedName>
</protein>
<reference evidence="2" key="1">
    <citation type="journal article" date="2015" name="Proc. Natl. Acad. Sci. U.S.A.">
        <title>Genome sequencing of adzuki bean (Vigna angularis) provides insight into high starch and low fat accumulation and domestication.</title>
        <authorList>
            <person name="Yang K."/>
            <person name="Tian Z."/>
            <person name="Chen C."/>
            <person name="Luo L."/>
            <person name="Zhao B."/>
            <person name="Wang Z."/>
            <person name="Yu L."/>
            <person name="Li Y."/>
            <person name="Sun Y."/>
            <person name="Li W."/>
            <person name="Chen Y."/>
            <person name="Li Y."/>
            <person name="Zhang Y."/>
            <person name="Ai D."/>
            <person name="Zhao J."/>
            <person name="Shang C."/>
            <person name="Ma Y."/>
            <person name="Wu B."/>
            <person name="Wang M."/>
            <person name="Gao L."/>
            <person name="Sun D."/>
            <person name="Zhang P."/>
            <person name="Guo F."/>
            <person name="Wang W."/>
            <person name="Li Y."/>
            <person name="Wang J."/>
            <person name="Varshney R.K."/>
            <person name="Wang J."/>
            <person name="Ling H.Q."/>
            <person name="Wan P."/>
        </authorList>
    </citation>
    <scope>NUCLEOTIDE SEQUENCE</scope>
    <source>
        <strain evidence="2">cv. Jingnong 6</strain>
    </source>
</reference>
<dbReference type="Proteomes" id="UP000053144">
    <property type="component" value="Chromosome 7"/>
</dbReference>
<name>A0A0L9V007_PHAAN</name>
<dbReference type="EMBL" id="CM003377">
    <property type="protein sequence ID" value="KOM48109.1"/>
    <property type="molecule type" value="Genomic_DNA"/>
</dbReference>
<dbReference type="PANTHER" id="PTHR32108:SF9">
    <property type="entry name" value="REVERSE TRANSCRIPTASE RNASE H-LIKE DOMAIN-CONTAINING PROTEIN"/>
    <property type="match status" value="1"/>
</dbReference>
<evidence type="ECO:0008006" key="3">
    <source>
        <dbReference type="Google" id="ProtNLM"/>
    </source>
</evidence>
<dbReference type="OMA" id="KIVMEDH"/>
<evidence type="ECO:0000313" key="1">
    <source>
        <dbReference type="EMBL" id="KOM48109.1"/>
    </source>
</evidence>
<gene>
    <name evidence="1" type="ORF">LR48_Vigan07g181300</name>
</gene>
<proteinExistence type="predicted"/>